<keyword evidence="4" id="KW-1185">Reference proteome</keyword>
<dbReference type="Pfam" id="PF22725">
    <property type="entry name" value="GFO_IDH_MocA_C3"/>
    <property type="match status" value="1"/>
</dbReference>
<dbReference type="RefSeq" id="WP_200761513.1">
    <property type="nucleotide sequence ID" value="NZ_CP036425.1"/>
</dbReference>
<dbReference type="SUPFAM" id="SSF55347">
    <property type="entry name" value="Glyceraldehyde-3-phosphate dehydrogenase-like, C-terminal domain"/>
    <property type="match status" value="1"/>
</dbReference>
<dbReference type="EC" id="1.-.-.-" evidence="3"/>
<dbReference type="EMBL" id="CP036425">
    <property type="protein sequence ID" value="QDU32610.1"/>
    <property type="molecule type" value="Genomic_DNA"/>
</dbReference>
<sequence>MANGHDVVRVGLIGPGFRLMDVVERLDKQCDQIKISGLYDPNPESIEKCKARCDASEAVIYDSFESLCEADDIDWIMIGSWNCFHKEHAIKALECGKHVFCEKPLATNFEDCLAMQKAMNAAPGQIFSFGLVLRYATLYNKINEIVKSGQIGDIMSFEFNETLEFNHGGYIHQDWRRKTELAGTHLLEKCCHDVDLVNWIIGSKAKRVASFGSCTFFTDANKHHQDRIGPNPKDDRPAYQGWIYSHETPFRNDKDIVDSQVGILEYENGVNVTFHTSCNAGIPERRMYILGTEGAVRADLITGKIEFRRIDWEAPTTVIDATGGGHGDGDTIMVKGIINTMTKGAAPQASLEDGLVAAATCFAMDKAMETGEVVELSEWWESAGLSNTACCKN</sequence>
<proteinExistence type="predicted"/>
<organism evidence="3 4">
    <name type="scientific">Poriferisphaera corsica</name>
    <dbReference type="NCBI Taxonomy" id="2528020"/>
    <lineage>
        <taxon>Bacteria</taxon>
        <taxon>Pseudomonadati</taxon>
        <taxon>Planctomycetota</taxon>
        <taxon>Phycisphaerae</taxon>
        <taxon>Phycisphaerales</taxon>
        <taxon>Phycisphaeraceae</taxon>
        <taxon>Poriferisphaera</taxon>
    </lineage>
</organism>
<reference evidence="3 4" key="1">
    <citation type="submission" date="2019-02" db="EMBL/GenBank/DDBJ databases">
        <title>Deep-cultivation of Planctomycetes and their phenomic and genomic characterization uncovers novel biology.</title>
        <authorList>
            <person name="Wiegand S."/>
            <person name="Jogler M."/>
            <person name="Boedeker C."/>
            <person name="Pinto D."/>
            <person name="Vollmers J."/>
            <person name="Rivas-Marin E."/>
            <person name="Kohn T."/>
            <person name="Peeters S.H."/>
            <person name="Heuer A."/>
            <person name="Rast P."/>
            <person name="Oberbeckmann S."/>
            <person name="Bunk B."/>
            <person name="Jeske O."/>
            <person name="Meyerdierks A."/>
            <person name="Storesund J.E."/>
            <person name="Kallscheuer N."/>
            <person name="Luecker S."/>
            <person name="Lage O.M."/>
            <person name="Pohl T."/>
            <person name="Merkel B.J."/>
            <person name="Hornburger P."/>
            <person name="Mueller R.-W."/>
            <person name="Bruemmer F."/>
            <person name="Labrenz M."/>
            <person name="Spormann A.M."/>
            <person name="Op den Camp H."/>
            <person name="Overmann J."/>
            <person name="Amann R."/>
            <person name="Jetten M.S.M."/>
            <person name="Mascher T."/>
            <person name="Medema M.H."/>
            <person name="Devos D.P."/>
            <person name="Kaster A.-K."/>
            <person name="Ovreas L."/>
            <person name="Rohde M."/>
            <person name="Galperin M.Y."/>
            <person name="Jogler C."/>
        </authorList>
    </citation>
    <scope>NUCLEOTIDE SEQUENCE [LARGE SCALE GENOMIC DNA]</scope>
    <source>
        <strain evidence="3 4">KS4</strain>
    </source>
</reference>
<dbReference type="AlphaFoldDB" id="A0A517YQV6"/>
<dbReference type="KEGG" id="pcor:KS4_06440"/>
<evidence type="ECO:0000313" key="3">
    <source>
        <dbReference type="EMBL" id="QDU32610.1"/>
    </source>
</evidence>
<gene>
    <name evidence="3" type="primary">yteT_2</name>
    <name evidence="3" type="ORF">KS4_06440</name>
</gene>
<dbReference type="InterPro" id="IPR036291">
    <property type="entry name" value="NAD(P)-bd_dom_sf"/>
</dbReference>
<dbReference type="Gene3D" id="3.30.360.10">
    <property type="entry name" value="Dihydrodipicolinate Reductase, domain 2"/>
    <property type="match status" value="1"/>
</dbReference>
<dbReference type="SUPFAM" id="SSF51735">
    <property type="entry name" value="NAD(P)-binding Rossmann-fold domains"/>
    <property type="match status" value="1"/>
</dbReference>
<accession>A0A517YQV6</accession>
<dbReference type="PANTHER" id="PTHR43377">
    <property type="entry name" value="BILIVERDIN REDUCTASE A"/>
    <property type="match status" value="1"/>
</dbReference>
<feature type="domain" description="Gfo/Idh/MocA-like oxidoreductase N-terminal" evidence="1">
    <location>
        <begin position="8"/>
        <end position="122"/>
    </location>
</feature>
<keyword evidence="3" id="KW-0560">Oxidoreductase</keyword>
<evidence type="ECO:0000259" key="1">
    <source>
        <dbReference type="Pfam" id="PF01408"/>
    </source>
</evidence>
<dbReference type="InterPro" id="IPR051450">
    <property type="entry name" value="Gfo/Idh/MocA_Oxidoreductases"/>
</dbReference>
<dbReference type="InterPro" id="IPR000683">
    <property type="entry name" value="Gfo/Idh/MocA-like_OxRdtase_N"/>
</dbReference>
<dbReference type="Proteomes" id="UP000317369">
    <property type="component" value="Chromosome"/>
</dbReference>
<dbReference type="PANTHER" id="PTHR43377:SF12">
    <property type="entry name" value="BINDING ROSSMANN FOLD OXIDOREDUCTASE, PUTATIVE (AFU_ORTHOLOGUE AFUA_3G11840)-RELATED"/>
    <property type="match status" value="1"/>
</dbReference>
<feature type="domain" description="GFO/IDH/MocA-like oxidoreductase" evidence="2">
    <location>
        <begin position="139"/>
        <end position="296"/>
    </location>
</feature>
<dbReference type="Pfam" id="PF01408">
    <property type="entry name" value="GFO_IDH_MocA"/>
    <property type="match status" value="1"/>
</dbReference>
<dbReference type="InterPro" id="IPR055170">
    <property type="entry name" value="GFO_IDH_MocA-like_dom"/>
</dbReference>
<dbReference type="GO" id="GO:0016491">
    <property type="term" value="F:oxidoreductase activity"/>
    <property type="evidence" value="ECO:0007669"/>
    <property type="project" value="UniProtKB-KW"/>
</dbReference>
<dbReference type="GO" id="GO:0000166">
    <property type="term" value="F:nucleotide binding"/>
    <property type="evidence" value="ECO:0007669"/>
    <property type="project" value="InterPro"/>
</dbReference>
<evidence type="ECO:0000313" key="4">
    <source>
        <dbReference type="Proteomes" id="UP000317369"/>
    </source>
</evidence>
<protein>
    <submittedName>
        <fullName evidence="3">Oxidoreductase YteT</fullName>
        <ecNumber evidence="3">1.-.-.-</ecNumber>
    </submittedName>
</protein>
<evidence type="ECO:0000259" key="2">
    <source>
        <dbReference type="Pfam" id="PF22725"/>
    </source>
</evidence>
<name>A0A517YQV6_9BACT</name>
<dbReference type="Gene3D" id="3.40.50.720">
    <property type="entry name" value="NAD(P)-binding Rossmann-like Domain"/>
    <property type="match status" value="1"/>
</dbReference>